<dbReference type="SMART" id="SM01021">
    <property type="entry name" value="Bac_rhodopsin"/>
    <property type="match status" value="1"/>
</dbReference>
<proteinExistence type="inferred from homology"/>
<keyword evidence="3" id="KW-0600">Photoreceptor protein</keyword>
<evidence type="ECO:0000256" key="4">
    <source>
        <dbReference type="ARBA" id="ARBA00022606"/>
    </source>
</evidence>
<evidence type="ECO:0000256" key="9">
    <source>
        <dbReference type="ARBA" id="ARBA00023136"/>
    </source>
</evidence>
<feature type="transmembrane region" description="Helical" evidence="11">
    <location>
        <begin position="38"/>
        <end position="57"/>
    </location>
</feature>
<dbReference type="PROSITE" id="PS00950">
    <property type="entry name" value="BACTERIAL_OPSIN_1"/>
    <property type="match status" value="1"/>
</dbReference>
<evidence type="ECO:0000256" key="10">
    <source>
        <dbReference type="ARBA" id="ARBA00023170"/>
    </source>
</evidence>
<keyword evidence="6" id="KW-0681">Retinal protein</keyword>
<dbReference type="InterPro" id="IPR001425">
    <property type="entry name" value="Arc/bac/fun_rhodopsins"/>
</dbReference>
<evidence type="ECO:0000256" key="7">
    <source>
        <dbReference type="ARBA" id="ARBA00022989"/>
    </source>
</evidence>
<evidence type="ECO:0000256" key="1">
    <source>
        <dbReference type="ARBA" id="ARBA00004141"/>
    </source>
</evidence>
<keyword evidence="7 11" id="KW-1133">Transmembrane helix</keyword>
<evidence type="ECO:0000256" key="6">
    <source>
        <dbReference type="ARBA" id="ARBA00022925"/>
    </source>
</evidence>
<dbReference type="GO" id="GO:0005216">
    <property type="term" value="F:monoatomic ion channel activity"/>
    <property type="evidence" value="ECO:0007669"/>
    <property type="project" value="InterPro"/>
</dbReference>
<comment type="similarity">
    <text evidence="2">Belongs to the archaeal/bacterial/fungal opsin family.</text>
</comment>
<dbReference type="InterPro" id="IPR018229">
    <property type="entry name" value="Rhodopsin_retinal_BS"/>
</dbReference>
<feature type="transmembrane region" description="Helical" evidence="11">
    <location>
        <begin position="7"/>
        <end position="26"/>
    </location>
</feature>
<dbReference type="GO" id="GO:0007602">
    <property type="term" value="P:phototransduction"/>
    <property type="evidence" value="ECO:0007669"/>
    <property type="project" value="UniProtKB-KW"/>
</dbReference>
<feature type="transmembrane region" description="Helical" evidence="11">
    <location>
        <begin position="108"/>
        <end position="128"/>
    </location>
</feature>
<name>A0A6J4TQ93_9ACTN</name>
<feature type="non-terminal residue" evidence="12">
    <location>
        <position position="138"/>
    </location>
</feature>
<accession>A0A6J4TQ93</accession>
<dbReference type="PRINTS" id="PR00251">
    <property type="entry name" value="BACTRLOPSIN"/>
</dbReference>
<evidence type="ECO:0000256" key="2">
    <source>
        <dbReference type="ARBA" id="ARBA00008130"/>
    </source>
</evidence>
<evidence type="ECO:0000256" key="11">
    <source>
        <dbReference type="SAM" id="Phobius"/>
    </source>
</evidence>
<keyword evidence="10" id="KW-0675">Receptor</keyword>
<evidence type="ECO:0000256" key="5">
    <source>
        <dbReference type="ARBA" id="ARBA00022692"/>
    </source>
</evidence>
<feature type="transmembrane region" description="Helical" evidence="11">
    <location>
        <begin position="77"/>
        <end position="96"/>
    </location>
</feature>
<evidence type="ECO:0000313" key="12">
    <source>
        <dbReference type="EMBL" id="CAA9529427.1"/>
    </source>
</evidence>
<dbReference type="Pfam" id="PF01036">
    <property type="entry name" value="Bac_rhodopsin"/>
    <property type="match status" value="1"/>
</dbReference>
<dbReference type="PANTHER" id="PTHR28286">
    <property type="match status" value="1"/>
</dbReference>
<dbReference type="SUPFAM" id="SSF81321">
    <property type="entry name" value="Family A G protein-coupled receptor-like"/>
    <property type="match status" value="1"/>
</dbReference>
<dbReference type="PANTHER" id="PTHR28286:SF2">
    <property type="entry name" value="BACTERIORHODOPSIN _OPSIN, NOPA (EUROFUNG)"/>
    <property type="match status" value="1"/>
</dbReference>
<evidence type="ECO:0000256" key="8">
    <source>
        <dbReference type="ARBA" id="ARBA00022991"/>
    </source>
</evidence>
<keyword evidence="5 11" id="KW-0812">Transmembrane</keyword>
<dbReference type="Gene3D" id="1.20.1070.10">
    <property type="entry name" value="Rhodopsin 7-helix transmembrane proteins"/>
    <property type="match status" value="1"/>
</dbReference>
<dbReference type="EMBL" id="CADCVO010000616">
    <property type="protein sequence ID" value="CAA9529427.1"/>
    <property type="molecule type" value="Genomic_DNA"/>
</dbReference>
<keyword evidence="8" id="KW-0157">Chromophore</keyword>
<dbReference type="GO" id="GO:0009881">
    <property type="term" value="F:photoreceptor activity"/>
    <property type="evidence" value="ECO:0007669"/>
    <property type="project" value="UniProtKB-KW"/>
</dbReference>
<dbReference type="GO" id="GO:0016020">
    <property type="term" value="C:membrane"/>
    <property type="evidence" value="ECO:0007669"/>
    <property type="project" value="UniProtKB-SubCell"/>
</dbReference>
<comment type="subcellular location">
    <subcellularLocation>
        <location evidence="1">Membrane</location>
        <topology evidence="1">Multi-pass membrane protein</topology>
    </subcellularLocation>
</comment>
<sequence>MTDGQETWLWVGFAGMVLGAIAIASIGRGARGEDKHHFVASFFVCLIASASYFAMANGQGVVEVAGRSVFVARYADWLFTTPLLLLGLMMVGLPQLRDGEDSRARTSLLAGVIGADAIMIVTGLLAALSADDTVRYTW</sequence>
<keyword evidence="4" id="KW-0716">Sensory transduction</keyword>
<dbReference type="AlphaFoldDB" id="A0A6J4TQ93"/>
<evidence type="ECO:0000256" key="3">
    <source>
        <dbReference type="ARBA" id="ARBA00022543"/>
    </source>
</evidence>
<gene>
    <name evidence="12" type="ORF">AVDCRST_MAG13-4033</name>
</gene>
<organism evidence="12">
    <name type="scientific">uncultured Solirubrobacteraceae bacterium</name>
    <dbReference type="NCBI Taxonomy" id="1162706"/>
    <lineage>
        <taxon>Bacteria</taxon>
        <taxon>Bacillati</taxon>
        <taxon>Actinomycetota</taxon>
        <taxon>Thermoleophilia</taxon>
        <taxon>Solirubrobacterales</taxon>
        <taxon>Solirubrobacteraceae</taxon>
        <taxon>environmental samples</taxon>
    </lineage>
</organism>
<protein>
    <submittedName>
        <fullName evidence="12">Bacteriorhodopsin-like protein</fullName>
    </submittedName>
</protein>
<keyword evidence="9 11" id="KW-0472">Membrane</keyword>
<reference evidence="12" key="1">
    <citation type="submission" date="2020-02" db="EMBL/GenBank/DDBJ databases">
        <authorList>
            <person name="Meier V. D."/>
        </authorList>
    </citation>
    <scope>NUCLEOTIDE SEQUENCE</scope>
    <source>
        <strain evidence="12">AVDCRST_MAG13</strain>
    </source>
</reference>